<comment type="caution">
    <text evidence="2">The sequence shown here is derived from an EMBL/GenBank/DDBJ whole genome shotgun (WGS) entry which is preliminary data.</text>
</comment>
<evidence type="ECO:0000313" key="3">
    <source>
        <dbReference type="Proteomes" id="UP000662111"/>
    </source>
</evidence>
<keyword evidence="1" id="KW-0472">Membrane</keyword>
<feature type="transmembrane region" description="Helical" evidence="1">
    <location>
        <begin position="12"/>
        <end position="32"/>
    </location>
</feature>
<proteinExistence type="predicted"/>
<feature type="transmembrane region" description="Helical" evidence="1">
    <location>
        <begin position="425"/>
        <end position="447"/>
    </location>
</feature>
<dbReference type="EMBL" id="BMLB01000001">
    <property type="protein sequence ID" value="GGK56617.1"/>
    <property type="molecule type" value="Genomic_DNA"/>
</dbReference>
<keyword evidence="1" id="KW-0812">Transmembrane</keyword>
<keyword evidence="3" id="KW-1185">Reference proteome</keyword>
<accession>A0ABQ2F3B3</accession>
<evidence type="ECO:0000256" key="1">
    <source>
        <dbReference type="SAM" id="Phobius"/>
    </source>
</evidence>
<feature type="transmembrane region" description="Helical" evidence="1">
    <location>
        <begin position="533"/>
        <end position="552"/>
    </location>
</feature>
<organism evidence="2 3">
    <name type="scientific">Ornithinimicrobium pekingense</name>
    <dbReference type="NCBI Taxonomy" id="384677"/>
    <lineage>
        <taxon>Bacteria</taxon>
        <taxon>Bacillati</taxon>
        <taxon>Actinomycetota</taxon>
        <taxon>Actinomycetes</taxon>
        <taxon>Micrococcales</taxon>
        <taxon>Ornithinimicrobiaceae</taxon>
        <taxon>Ornithinimicrobium</taxon>
    </lineage>
</organism>
<feature type="transmembrane region" description="Helical" evidence="1">
    <location>
        <begin position="559"/>
        <end position="579"/>
    </location>
</feature>
<feature type="transmembrane region" description="Helical" evidence="1">
    <location>
        <begin position="648"/>
        <end position="667"/>
    </location>
</feature>
<name>A0ABQ2F3B3_9MICO</name>
<sequence>MTGTDRRRAWRFVLGIVGAWALAFLLAAVGVMPTVGGGAPLRPGGGDDGAAPAVVLVGIPGLTWESVDEETTPTLARLAEEGGTAALVLRGTHEVTCVADAWLTVGAGQRAATDAEGCRGVDPGTADDGARGPTVEEVVQDGRVDAAAWDRWRAAVERQELGTRLGTLAALAEDGGSCVAASGGAAALGAAGPDGAGPGEPASGTTCRVRLVSLPAAPPSEVDAAVESVRSGLPAGTTLVVAGLGHTQGRAEAMALIVHPVAGAGGAALSSGSTRQQSLVQLADLTPTLLHLAGIEVPESGSGPLAGQPLTVQAGGGEPVRQARDVAGGVTLAKSSVVPVMGGLAAVILPLLVVAAVLRRGRLVSFVVTVAMAVPVATFLAGSLSWWRADAPVTVLTLTVAAWAVALAGLAWAGPGRRDALLPPAIVSAVTLVVLGADMMWSARLGLVSVLGLQPVTAGRFYGQGNVGFGIALGAFLVLAGALLTWVRPDPRTGGRSSEGTRAGDWRSAGPLALLGGTFTVIGAAPWGGADFGGVLAVVVATGLLVMVALGLRWTATGLLGLGLLGVVVAAVVMVLDWLRGPGSRTHLGDFVQRVLDGEASAVVTRKLDQSLGILLTYPMSWFAVLALVLVAVVVLRRPAWSAPLWRYHGLYPASVAGLVAIGLGWVLNDSGIAVVALALTMVIAGALSVLGRELERT</sequence>
<feature type="transmembrane region" description="Helical" evidence="1">
    <location>
        <begin position="467"/>
        <end position="487"/>
    </location>
</feature>
<dbReference type="Proteomes" id="UP000662111">
    <property type="component" value="Unassembled WGS sequence"/>
</dbReference>
<keyword evidence="1" id="KW-1133">Transmembrane helix</keyword>
<feature type="transmembrane region" description="Helical" evidence="1">
    <location>
        <begin position="393"/>
        <end position="413"/>
    </location>
</feature>
<feature type="transmembrane region" description="Helical" evidence="1">
    <location>
        <begin position="673"/>
        <end position="692"/>
    </location>
</feature>
<reference evidence="3" key="1">
    <citation type="journal article" date="2019" name="Int. J. Syst. Evol. Microbiol.">
        <title>The Global Catalogue of Microorganisms (GCM) 10K type strain sequencing project: providing services to taxonomists for standard genome sequencing and annotation.</title>
        <authorList>
            <consortium name="The Broad Institute Genomics Platform"/>
            <consortium name="The Broad Institute Genome Sequencing Center for Infectious Disease"/>
            <person name="Wu L."/>
            <person name="Ma J."/>
        </authorList>
    </citation>
    <scope>NUCLEOTIDE SEQUENCE [LARGE SCALE GENOMIC DNA]</scope>
    <source>
        <strain evidence="3">CGMCC 1.5362</strain>
    </source>
</reference>
<feature type="transmembrane region" description="Helical" evidence="1">
    <location>
        <begin position="363"/>
        <end position="387"/>
    </location>
</feature>
<feature type="transmembrane region" description="Helical" evidence="1">
    <location>
        <begin position="616"/>
        <end position="636"/>
    </location>
</feature>
<dbReference type="InterPro" id="IPR017850">
    <property type="entry name" value="Alkaline_phosphatase_core_sf"/>
</dbReference>
<gene>
    <name evidence="2" type="ORF">GCM10011509_01220</name>
</gene>
<dbReference type="RefSeq" id="WP_022921100.1">
    <property type="nucleotide sequence ID" value="NZ_BMLB01000001.1"/>
</dbReference>
<protein>
    <submittedName>
        <fullName evidence="2">Uncharacterized protein</fullName>
    </submittedName>
</protein>
<evidence type="ECO:0000313" key="2">
    <source>
        <dbReference type="EMBL" id="GGK56617.1"/>
    </source>
</evidence>
<dbReference type="SUPFAM" id="SSF53649">
    <property type="entry name" value="Alkaline phosphatase-like"/>
    <property type="match status" value="1"/>
</dbReference>
<feature type="transmembrane region" description="Helical" evidence="1">
    <location>
        <begin position="337"/>
        <end position="358"/>
    </location>
</feature>
<feature type="transmembrane region" description="Helical" evidence="1">
    <location>
        <begin position="508"/>
        <end position="527"/>
    </location>
</feature>